<dbReference type="HOGENOM" id="CLU_781636_0_0_1"/>
<protein>
    <submittedName>
        <fullName evidence="2">Uncharacterized protein</fullName>
    </submittedName>
</protein>
<proteinExistence type="predicted"/>
<sequence length="355" mass="37345">MGGTRGGLARYRQLTLVIACPISDYAALSLFAVVNIGIALLKRDNDARSATFHVGAQDIVTCHQAGAWRDEEQASNDVDERREGRQSAPTHGGGAAGPAADLTEEGGAVALRWAHLSRRVRRPAASVAAIAKTASHRLNSPSASVEVKKALAVVAELAIATPHALTHLLSRIDRARRSWAAACRSWAAASSSRCLAAGSPAAVTSLGLAPSRFGLRDNGATAEAILNWKSNSMVKKPIPGRGPWKYQRARLGTRTLGIGPFPDLRLAEAAVPDGFEVPDPSDLFVATGFPAGIISLPSALGGARAAGREIEKGHAARTPGAGSRCRRHGRSYRRWALLAVQGGKGPFRRAYRVGA</sequence>
<name>A0A0E0LA57_ORYPU</name>
<keyword evidence="3" id="KW-1185">Reference proteome</keyword>
<evidence type="ECO:0000313" key="3">
    <source>
        <dbReference type="Proteomes" id="UP000026962"/>
    </source>
</evidence>
<dbReference type="Proteomes" id="UP000026962">
    <property type="component" value="Chromosome 6"/>
</dbReference>
<reference evidence="2" key="2">
    <citation type="submission" date="2018-05" db="EMBL/GenBank/DDBJ databases">
        <title>OpunRS2 (Oryza punctata Reference Sequence Version 2).</title>
        <authorList>
            <person name="Zhang J."/>
            <person name="Kudrna D."/>
            <person name="Lee S."/>
            <person name="Talag J."/>
            <person name="Welchert J."/>
            <person name="Wing R.A."/>
        </authorList>
    </citation>
    <scope>NUCLEOTIDE SEQUENCE [LARGE SCALE GENOMIC DNA]</scope>
</reference>
<reference evidence="2" key="1">
    <citation type="submission" date="2015-04" db="UniProtKB">
        <authorList>
            <consortium name="EnsemblPlants"/>
        </authorList>
    </citation>
    <scope>IDENTIFICATION</scope>
</reference>
<evidence type="ECO:0000313" key="2">
    <source>
        <dbReference type="EnsemblPlants" id="OPUNC06G09510.1"/>
    </source>
</evidence>
<dbReference type="AlphaFoldDB" id="A0A0E0LA57"/>
<feature type="region of interest" description="Disordered" evidence="1">
    <location>
        <begin position="70"/>
        <end position="100"/>
    </location>
</feature>
<organism evidence="2">
    <name type="scientific">Oryza punctata</name>
    <name type="common">Red rice</name>
    <dbReference type="NCBI Taxonomy" id="4537"/>
    <lineage>
        <taxon>Eukaryota</taxon>
        <taxon>Viridiplantae</taxon>
        <taxon>Streptophyta</taxon>
        <taxon>Embryophyta</taxon>
        <taxon>Tracheophyta</taxon>
        <taxon>Spermatophyta</taxon>
        <taxon>Magnoliopsida</taxon>
        <taxon>Liliopsida</taxon>
        <taxon>Poales</taxon>
        <taxon>Poaceae</taxon>
        <taxon>BOP clade</taxon>
        <taxon>Oryzoideae</taxon>
        <taxon>Oryzeae</taxon>
        <taxon>Oryzinae</taxon>
        <taxon>Oryza</taxon>
    </lineage>
</organism>
<dbReference type="Gramene" id="OPUNC06G09510.1">
    <property type="protein sequence ID" value="OPUNC06G09510.1"/>
    <property type="gene ID" value="OPUNC06G09510"/>
</dbReference>
<feature type="compositionally biased region" description="Basic and acidic residues" evidence="1">
    <location>
        <begin position="70"/>
        <end position="85"/>
    </location>
</feature>
<dbReference type="EnsemblPlants" id="OPUNC06G09510.1">
    <property type="protein sequence ID" value="OPUNC06G09510.1"/>
    <property type="gene ID" value="OPUNC06G09510"/>
</dbReference>
<evidence type="ECO:0000256" key="1">
    <source>
        <dbReference type="SAM" id="MobiDB-lite"/>
    </source>
</evidence>
<accession>A0A0E0LA57</accession>